<keyword evidence="1" id="KW-0732">Signal</keyword>
<sequence length="77" mass="8669">MFSILFVDSMIFFSILNSTLGLAGETIRSTWTLVFSKTNTIYNNDEGNVSSFKGIRHSEFSTTLLVQGNEGYFAWKS</sequence>
<accession>A0A8T0HB73</accession>
<evidence type="ECO:0000313" key="3">
    <source>
        <dbReference type="Proteomes" id="UP000822688"/>
    </source>
</evidence>
<evidence type="ECO:0008006" key="4">
    <source>
        <dbReference type="Google" id="ProtNLM"/>
    </source>
</evidence>
<proteinExistence type="predicted"/>
<gene>
    <name evidence="2" type="ORF">KC19_6G059800</name>
</gene>
<comment type="caution">
    <text evidence="2">The sequence shown here is derived from an EMBL/GenBank/DDBJ whole genome shotgun (WGS) entry which is preliminary data.</text>
</comment>
<evidence type="ECO:0000313" key="2">
    <source>
        <dbReference type="EMBL" id="KAG0569021.1"/>
    </source>
</evidence>
<name>A0A8T0HB73_CERPU</name>
<feature type="signal peptide" evidence="1">
    <location>
        <begin position="1"/>
        <end position="21"/>
    </location>
</feature>
<dbReference type="AlphaFoldDB" id="A0A8T0HB73"/>
<dbReference type="Proteomes" id="UP000822688">
    <property type="component" value="Chromosome 6"/>
</dbReference>
<keyword evidence="3" id="KW-1185">Reference proteome</keyword>
<evidence type="ECO:0000256" key="1">
    <source>
        <dbReference type="SAM" id="SignalP"/>
    </source>
</evidence>
<protein>
    <recommendedName>
        <fullName evidence="4">Legume lectin domain-containing protein</fullName>
    </recommendedName>
</protein>
<feature type="chain" id="PRO_5035741528" description="Legume lectin domain-containing protein" evidence="1">
    <location>
        <begin position="22"/>
        <end position="77"/>
    </location>
</feature>
<dbReference type="EMBL" id="CM026427">
    <property type="protein sequence ID" value="KAG0569021.1"/>
    <property type="molecule type" value="Genomic_DNA"/>
</dbReference>
<organism evidence="2 3">
    <name type="scientific">Ceratodon purpureus</name>
    <name type="common">Fire moss</name>
    <name type="synonym">Dicranum purpureum</name>
    <dbReference type="NCBI Taxonomy" id="3225"/>
    <lineage>
        <taxon>Eukaryota</taxon>
        <taxon>Viridiplantae</taxon>
        <taxon>Streptophyta</taxon>
        <taxon>Embryophyta</taxon>
        <taxon>Bryophyta</taxon>
        <taxon>Bryophytina</taxon>
        <taxon>Bryopsida</taxon>
        <taxon>Dicranidae</taxon>
        <taxon>Pseudoditrichales</taxon>
        <taxon>Ditrichaceae</taxon>
        <taxon>Ceratodon</taxon>
    </lineage>
</organism>
<reference evidence="2 3" key="1">
    <citation type="submission" date="2020-06" db="EMBL/GenBank/DDBJ databases">
        <title>WGS assembly of Ceratodon purpureus strain R40.</title>
        <authorList>
            <person name="Carey S.B."/>
            <person name="Jenkins J."/>
            <person name="Shu S."/>
            <person name="Lovell J.T."/>
            <person name="Sreedasyam A."/>
            <person name="Maumus F."/>
            <person name="Tiley G.P."/>
            <person name="Fernandez-Pozo N."/>
            <person name="Barry K."/>
            <person name="Chen C."/>
            <person name="Wang M."/>
            <person name="Lipzen A."/>
            <person name="Daum C."/>
            <person name="Saski C.A."/>
            <person name="Payton A.C."/>
            <person name="Mcbreen J.C."/>
            <person name="Conrad R.E."/>
            <person name="Kollar L.M."/>
            <person name="Olsson S."/>
            <person name="Huttunen S."/>
            <person name="Landis J.B."/>
            <person name="Wickett N.J."/>
            <person name="Johnson M.G."/>
            <person name="Rensing S.A."/>
            <person name="Grimwood J."/>
            <person name="Schmutz J."/>
            <person name="Mcdaniel S.F."/>
        </authorList>
    </citation>
    <scope>NUCLEOTIDE SEQUENCE [LARGE SCALE GENOMIC DNA]</scope>
    <source>
        <strain evidence="2 3">R40</strain>
    </source>
</reference>